<evidence type="ECO:0000313" key="2">
    <source>
        <dbReference type="Proteomes" id="UP000218824"/>
    </source>
</evidence>
<sequence>MRLLQLHEYLDLLAAGGSSVPVPEELRAGWLEQARRIWPDTGLEPWQAQPREVIACHRDPHGRLLVHINADHDDCFVILVCAPTQTAPEAWLLFDIGAEYNEIVFVCPYADYEGPAGDEVIDASIAHLNRHHDPFAVLLMGEGTYMQVYQDESGQYELEHQLVTTACHYLAEGPLDAAAVAAVFKSYARGDKGWTTAVRWRRIELAAE</sequence>
<dbReference type="RefSeq" id="WP_096379304.1">
    <property type="nucleotide sequence ID" value="NZ_AP014940.1"/>
</dbReference>
<dbReference type="KEGG" id="lem:LEN_3479"/>
<dbReference type="AlphaFoldDB" id="A0AAU9B3E4"/>
<evidence type="ECO:0008006" key="3">
    <source>
        <dbReference type="Google" id="ProtNLM"/>
    </source>
</evidence>
<protein>
    <recommendedName>
        <fullName evidence="3">SMI1/KNR4 family protein</fullName>
    </recommendedName>
</protein>
<dbReference type="Proteomes" id="UP000218824">
    <property type="component" value="Chromosome"/>
</dbReference>
<reference evidence="1 2" key="1">
    <citation type="journal article" date="2017" name="DNA Res.">
        <title>Complete genome sequence and expression profile of the commercial lytic enzyme producer Lysobacter enzymogenes M497-1.</title>
        <authorList>
            <person name="Takami H."/>
            <person name="Toyoda A."/>
            <person name="Uchiyama I."/>
            <person name="Itoh T."/>
            <person name="Takaki Y."/>
            <person name="Arai W."/>
            <person name="Nishi S."/>
            <person name="Kawai M."/>
            <person name="Shinya K."/>
            <person name="Ikeda H."/>
        </authorList>
    </citation>
    <scope>NUCLEOTIDE SEQUENCE [LARGE SCALE GENOMIC DNA]</scope>
    <source>
        <strain evidence="1 2">M497-1</strain>
    </source>
</reference>
<organism evidence="1 2">
    <name type="scientific">Lysobacter enzymogenes</name>
    <dbReference type="NCBI Taxonomy" id="69"/>
    <lineage>
        <taxon>Bacteria</taxon>
        <taxon>Pseudomonadati</taxon>
        <taxon>Pseudomonadota</taxon>
        <taxon>Gammaproteobacteria</taxon>
        <taxon>Lysobacterales</taxon>
        <taxon>Lysobacteraceae</taxon>
        <taxon>Lysobacter</taxon>
    </lineage>
</organism>
<evidence type="ECO:0000313" key="1">
    <source>
        <dbReference type="EMBL" id="BAV98966.1"/>
    </source>
</evidence>
<accession>A0AAU9B3E4</accession>
<dbReference type="EMBL" id="AP014940">
    <property type="protein sequence ID" value="BAV98966.1"/>
    <property type="molecule type" value="Genomic_DNA"/>
</dbReference>
<proteinExistence type="predicted"/>
<gene>
    <name evidence="1" type="ORF">LEN_3479</name>
</gene>
<dbReference type="GeneID" id="83065289"/>
<name>A0AAU9B3E4_LYSEN</name>